<feature type="region of interest" description="Disordered" evidence="1">
    <location>
        <begin position="103"/>
        <end position="122"/>
    </location>
</feature>
<comment type="caution">
    <text evidence="2">The sequence shown here is derived from an EMBL/GenBank/DDBJ whole genome shotgun (WGS) entry which is preliminary data.</text>
</comment>
<accession>A0A8H7VGM2</accession>
<gene>
    <name evidence="2" type="ORF">INT45_009320</name>
</gene>
<evidence type="ECO:0000256" key="1">
    <source>
        <dbReference type="SAM" id="MobiDB-lite"/>
    </source>
</evidence>
<feature type="region of interest" description="Disordered" evidence="1">
    <location>
        <begin position="614"/>
        <end position="638"/>
    </location>
</feature>
<keyword evidence="3" id="KW-1185">Reference proteome</keyword>
<protein>
    <submittedName>
        <fullName evidence="2">Uncharacterized protein</fullName>
    </submittedName>
</protein>
<dbReference type="AlphaFoldDB" id="A0A8H7VGM2"/>
<feature type="compositionally biased region" description="Low complexity" evidence="1">
    <location>
        <begin position="442"/>
        <end position="452"/>
    </location>
</feature>
<evidence type="ECO:0000313" key="3">
    <source>
        <dbReference type="Proteomes" id="UP000646827"/>
    </source>
</evidence>
<proteinExistence type="predicted"/>
<dbReference type="Proteomes" id="UP000646827">
    <property type="component" value="Unassembled WGS sequence"/>
</dbReference>
<organism evidence="2 3">
    <name type="scientific">Circinella minor</name>
    <dbReference type="NCBI Taxonomy" id="1195481"/>
    <lineage>
        <taxon>Eukaryota</taxon>
        <taxon>Fungi</taxon>
        <taxon>Fungi incertae sedis</taxon>
        <taxon>Mucoromycota</taxon>
        <taxon>Mucoromycotina</taxon>
        <taxon>Mucoromycetes</taxon>
        <taxon>Mucorales</taxon>
        <taxon>Lichtheimiaceae</taxon>
        <taxon>Circinella</taxon>
    </lineage>
</organism>
<name>A0A8H7VGM2_9FUNG</name>
<dbReference type="OrthoDB" id="2248168at2759"/>
<feature type="region of interest" description="Disordered" evidence="1">
    <location>
        <begin position="422"/>
        <end position="503"/>
    </location>
</feature>
<feature type="compositionally biased region" description="Polar residues" evidence="1">
    <location>
        <begin position="615"/>
        <end position="638"/>
    </location>
</feature>
<evidence type="ECO:0000313" key="2">
    <source>
        <dbReference type="EMBL" id="KAG2213804.1"/>
    </source>
</evidence>
<feature type="compositionally biased region" description="Polar residues" evidence="1">
    <location>
        <begin position="461"/>
        <end position="501"/>
    </location>
</feature>
<sequence length="638" mass="72107">MRWARNAWERISQETITSCWVKTGLLNFETEQEWAVKEAAAEADQRLSDELDALLAEVHNDSSGIQSIELIPDKESNNIHAPVLVDGLTNDVIIDIDTDITTQEEEEHDQQEQQSPIYTRKEQKEHISDFLKKIVVDHESDLQVIRFLQKKIERLNSEEQKNAQQTSIISFMALPAKELETPVHEKGTAPSTIFVSPTPVLTWARVVQAERVSLVHAHQQNNDKDPKAVTYYSHVWQVGRNSGSVIFDISPCPGFVNEAISKAMTIFPKNRGILIHREGERVHLEVNLKTDEERAHTLSQGIQFSSSITIRAAIALDKNAKIQKVRLSNLPILDQDELEKGLHETLGSYGEILDVGINHDPQTKAYMGNGFTVLDIQECTHKTYTKLDHHVPWCGNRDDLIYANFDQMPLYCSRCHEAGHARDAKEQWTPGGSKRNCCKINSSSKDPSSSLLESKHAPASKSKQPPNQVVLQPQSNPGSTNHPIPPHNTNEIPPPTGNNSGAMVIDELTDSKEYCKLGYIEQKMDKAILSFIDIDHNQIDENIREQARTINLDHDWMAQLHISDAEQALIHDTNLNLEWQAILFITLQHKLAHFIQEYELQTPNQELQHVGVTIRSHSQQQEQQLPPTSDTSNSTGHQ</sequence>
<reference evidence="2 3" key="1">
    <citation type="submission" date="2020-12" db="EMBL/GenBank/DDBJ databases">
        <title>Metabolic potential, ecology and presence of endohyphal bacteria is reflected in genomic diversity of Mucoromycotina.</title>
        <authorList>
            <person name="Muszewska A."/>
            <person name="Okrasinska A."/>
            <person name="Steczkiewicz K."/>
            <person name="Drgas O."/>
            <person name="Orlowska M."/>
            <person name="Perlinska-Lenart U."/>
            <person name="Aleksandrzak-Piekarczyk T."/>
            <person name="Szatraj K."/>
            <person name="Zielenkiewicz U."/>
            <person name="Pilsyk S."/>
            <person name="Malc E."/>
            <person name="Mieczkowski P."/>
            <person name="Kruszewska J.S."/>
            <person name="Biernat P."/>
            <person name="Pawlowska J."/>
        </authorList>
    </citation>
    <scope>NUCLEOTIDE SEQUENCE [LARGE SCALE GENOMIC DNA]</scope>
    <source>
        <strain evidence="2 3">CBS 142.35</strain>
    </source>
</reference>
<dbReference type="EMBL" id="JAEPRB010000647">
    <property type="protein sequence ID" value="KAG2213804.1"/>
    <property type="molecule type" value="Genomic_DNA"/>
</dbReference>